<evidence type="ECO:0000256" key="1">
    <source>
        <dbReference type="PROSITE-ProRule" id="PRU00175"/>
    </source>
</evidence>
<dbReference type="SMART" id="SM00184">
    <property type="entry name" value="RING"/>
    <property type="match status" value="1"/>
</dbReference>
<dbReference type="GO" id="GO:0008270">
    <property type="term" value="F:zinc ion binding"/>
    <property type="evidence" value="ECO:0007669"/>
    <property type="project" value="UniProtKB-KW"/>
</dbReference>
<gene>
    <name evidence="5" type="ORF">LECACI_7A004855</name>
</gene>
<dbReference type="AlphaFoldDB" id="A0AAI8YZJ5"/>
<evidence type="ECO:0000259" key="3">
    <source>
        <dbReference type="PROSITE" id="PS50089"/>
    </source>
</evidence>
<dbReference type="Proteomes" id="UP001296104">
    <property type="component" value="Unassembled WGS sequence"/>
</dbReference>
<dbReference type="InterPro" id="IPR001841">
    <property type="entry name" value="Znf_RING"/>
</dbReference>
<evidence type="ECO:0000313" key="6">
    <source>
        <dbReference type="Proteomes" id="UP001296104"/>
    </source>
</evidence>
<feature type="domain" description="SPX" evidence="4">
    <location>
        <begin position="1"/>
        <end position="337"/>
    </location>
</feature>
<evidence type="ECO:0000256" key="2">
    <source>
        <dbReference type="SAM" id="MobiDB-lite"/>
    </source>
</evidence>
<keyword evidence="1" id="KW-0862">Zinc</keyword>
<dbReference type="InterPro" id="IPR004331">
    <property type="entry name" value="SPX_dom"/>
</dbReference>
<keyword evidence="6" id="KW-1185">Reference proteome</keyword>
<dbReference type="Gene3D" id="3.30.40.10">
    <property type="entry name" value="Zinc/RING finger domain, C3HC4 (zinc finger)"/>
    <property type="match status" value="1"/>
</dbReference>
<proteinExistence type="predicted"/>
<reference evidence="5" key="1">
    <citation type="submission" date="2023-11" db="EMBL/GenBank/DDBJ databases">
        <authorList>
            <person name="Alioto T."/>
            <person name="Alioto T."/>
            <person name="Gomez Garrido J."/>
        </authorList>
    </citation>
    <scope>NUCLEOTIDE SEQUENCE</scope>
</reference>
<dbReference type="InterPro" id="IPR013083">
    <property type="entry name" value="Znf_RING/FYVE/PHD"/>
</dbReference>
<feature type="region of interest" description="Disordered" evidence="2">
    <location>
        <begin position="130"/>
        <end position="158"/>
    </location>
</feature>
<dbReference type="PROSITE" id="PS51382">
    <property type="entry name" value="SPX"/>
    <property type="match status" value="1"/>
</dbReference>
<sequence length="479" mass="54835">MKFGREYEAAVANEHFPREWMESAIDYKQGKKLIKKVHLELEKLGLDDETLSEMRSLVARPLTPAAHNELASQKDYFSAAKPVLDSIQEEFIPTLRILVNKDGEPLNARLSPETRQALRKLAQPEVQELRLAESTRRPSHPGHTISDEPARRDSTSTVEAEDARWVNVPLDTAGDFFAMLEPKVPKLEAVKKNETRKLEEEILDLGDAVEDVVQPVMEGYEARREISYRDLYFWREMFRLYLENPIFYKSTEQKRGAITYKEAKGNLEAYDKQLRETGLLAKMKTPQAKAAAQKFLDLNLEILKLMYFQEINYRGLGKILKKFDKQTHLEGDQFLKSLKISHPDMLVSKTAAGGLADSIARDLQAEMGSKVLAIVPQLDDWICPVCYGMAWRPVNLGCCRSVFCIRCIIQLQDNGMEKCPMCNADTVMKANGMNIDFDTMDFLGIYFPMEVKKRQKENEKAQLIREYGEEYVKPGCTVM</sequence>
<accession>A0AAI8YZJ5</accession>
<protein>
    <submittedName>
        <fullName evidence="5">Transcriptional regulator</fullName>
    </submittedName>
</protein>
<dbReference type="PROSITE" id="PS50089">
    <property type="entry name" value="ZF_RING_2"/>
    <property type="match status" value="1"/>
</dbReference>
<dbReference type="Pfam" id="PF03105">
    <property type="entry name" value="SPX"/>
    <property type="match status" value="1"/>
</dbReference>
<evidence type="ECO:0000259" key="4">
    <source>
        <dbReference type="PROSITE" id="PS51382"/>
    </source>
</evidence>
<keyword evidence="1" id="KW-0863">Zinc-finger</keyword>
<dbReference type="PANTHER" id="PTHR23327:SF51">
    <property type="entry name" value="TRANSCRIPTIONAL REGULATOR OF YEAST FORM ADHERENCE 3"/>
    <property type="match status" value="1"/>
</dbReference>
<feature type="domain" description="RING-type" evidence="3">
    <location>
        <begin position="383"/>
        <end position="423"/>
    </location>
</feature>
<feature type="compositionally biased region" description="Basic and acidic residues" evidence="2">
    <location>
        <begin position="145"/>
        <end position="154"/>
    </location>
</feature>
<dbReference type="EMBL" id="CAVMBE010000028">
    <property type="protein sequence ID" value="CAK4023103.1"/>
    <property type="molecule type" value="Genomic_DNA"/>
</dbReference>
<dbReference type="PANTHER" id="PTHR23327">
    <property type="entry name" value="RING FINGER PROTEIN 127"/>
    <property type="match status" value="1"/>
</dbReference>
<comment type="caution">
    <text evidence="5">The sequence shown here is derived from an EMBL/GenBank/DDBJ whole genome shotgun (WGS) entry which is preliminary data.</text>
</comment>
<dbReference type="SUPFAM" id="SSF57850">
    <property type="entry name" value="RING/U-box"/>
    <property type="match status" value="1"/>
</dbReference>
<keyword evidence="1" id="KW-0479">Metal-binding</keyword>
<organism evidence="5 6">
    <name type="scientific">Lecanosticta acicola</name>
    <dbReference type="NCBI Taxonomy" id="111012"/>
    <lineage>
        <taxon>Eukaryota</taxon>
        <taxon>Fungi</taxon>
        <taxon>Dikarya</taxon>
        <taxon>Ascomycota</taxon>
        <taxon>Pezizomycotina</taxon>
        <taxon>Dothideomycetes</taxon>
        <taxon>Dothideomycetidae</taxon>
        <taxon>Mycosphaerellales</taxon>
        <taxon>Mycosphaerellaceae</taxon>
        <taxon>Lecanosticta</taxon>
    </lineage>
</organism>
<name>A0AAI8YZJ5_9PEZI</name>
<evidence type="ECO:0000313" key="5">
    <source>
        <dbReference type="EMBL" id="CAK4023103.1"/>
    </source>
</evidence>